<accession>A0AA38IXT8</accession>
<name>A0AA38IXT8_9CUCU</name>
<dbReference type="EMBL" id="JALNTZ010000002">
    <property type="protein sequence ID" value="KAJ3662974.1"/>
    <property type="molecule type" value="Genomic_DNA"/>
</dbReference>
<evidence type="ECO:0000256" key="1">
    <source>
        <dbReference type="SAM" id="Coils"/>
    </source>
</evidence>
<dbReference type="GO" id="GO:0003341">
    <property type="term" value="P:cilium movement"/>
    <property type="evidence" value="ECO:0007669"/>
    <property type="project" value="InterPro"/>
</dbReference>
<organism evidence="2 3">
    <name type="scientific">Zophobas morio</name>
    <dbReference type="NCBI Taxonomy" id="2755281"/>
    <lineage>
        <taxon>Eukaryota</taxon>
        <taxon>Metazoa</taxon>
        <taxon>Ecdysozoa</taxon>
        <taxon>Arthropoda</taxon>
        <taxon>Hexapoda</taxon>
        <taxon>Insecta</taxon>
        <taxon>Pterygota</taxon>
        <taxon>Neoptera</taxon>
        <taxon>Endopterygota</taxon>
        <taxon>Coleoptera</taxon>
        <taxon>Polyphaga</taxon>
        <taxon>Cucujiformia</taxon>
        <taxon>Tenebrionidae</taxon>
        <taxon>Zophobas</taxon>
    </lineage>
</organism>
<keyword evidence="3" id="KW-1185">Reference proteome</keyword>
<dbReference type="Proteomes" id="UP001168821">
    <property type="component" value="Unassembled WGS sequence"/>
</dbReference>
<dbReference type="PANTHER" id="PTHR46518">
    <property type="entry name" value="COILED-COIL DOMAIN-CONTAINING PROTEIN 151"/>
    <property type="match status" value="1"/>
</dbReference>
<dbReference type="GO" id="GO:0035253">
    <property type="term" value="C:ciliary rootlet"/>
    <property type="evidence" value="ECO:0007669"/>
    <property type="project" value="TreeGrafter"/>
</dbReference>
<reference evidence="2" key="1">
    <citation type="journal article" date="2023" name="G3 (Bethesda)">
        <title>Whole genome assemblies of Zophobas morio and Tenebrio molitor.</title>
        <authorList>
            <person name="Kaur S."/>
            <person name="Stinson S.A."/>
            <person name="diCenzo G.C."/>
        </authorList>
    </citation>
    <scope>NUCLEOTIDE SEQUENCE</scope>
    <source>
        <strain evidence="2">QUZm001</strain>
    </source>
</reference>
<feature type="coiled-coil region" evidence="1">
    <location>
        <begin position="253"/>
        <end position="280"/>
    </location>
</feature>
<gene>
    <name evidence="2" type="ORF">Zmor_007288</name>
</gene>
<evidence type="ECO:0000313" key="3">
    <source>
        <dbReference type="Proteomes" id="UP001168821"/>
    </source>
</evidence>
<dbReference type="PANTHER" id="PTHR46518:SF1">
    <property type="entry name" value="OUTER DYNEIN ARM-DOCKING COMPLEX SUBUNIT 3"/>
    <property type="match status" value="1"/>
</dbReference>
<protein>
    <recommendedName>
        <fullName evidence="4">Coiled-coil domain-containing protein 151</fullName>
    </recommendedName>
</protein>
<comment type="caution">
    <text evidence="2">The sequence shown here is derived from an EMBL/GenBank/DDBJ whole genome shotgun (WGS) entry which is preliminary data.</text>
</comment>
<dbReference type="AlphaFoldDB" id="A0AA38IXT8"/>
<dbReference type="GO" id="GO:0036158">
    <property type="term" value="P:outer dynein arm assembly"/>
    <property type="evidence" value="ECO:0007669"/>
    <property type="project" value="InterPro"/>
</dbReference>
<dbReference type="GO" id="GO:0097542">
    <property type="term" value="C:ciliary tip"/>
    <property type="evidence" value="ECO:0007669"/>
    <property type="project" value="TreeGrafter"/>
</dbReference>
<keyword evidence="1" id="KW-0175">Coiled coil</keyword>
<evidence type="ECO:0008006" key="4">
    <source>
        <dbReference type="Google" id="ProtNLM"/>
    </source>
</evidence>
<dbReference type="GO" id="GO:0036064">
    <property type="term" value="C:ciliary basal body"/>
    <property type="evidence" value="ECO:0007669"/>
    <property type="project" value="TreeGrafter"/>
</dbReference>
<evidence type="ECO:0000313" key="2">
    <source>
        <dbReference type="EMBL" id="KAJ3662974.1"/>
    </source>
</evidence>
<proteinExistence type="predicted"/>
<dbReference type="InterPro" id="IPR033192">
    <property type="entry name" value="ODAD3"/>
</dbReference>
<sequence>MNIINNALSAKNVRQHGMSTPKWTIKDKITQYKGLVTLYKRDRQITEVDTAVATKRQSKGLQSLRKAIDVDRNELNNAVVGDRQHLRNILADCKELQLAYQNLEPKIAVENIHQINFTKRKALDKLHYQMKLKSKQLIDLKLEESALQDRLKYEGFDKIKEEKNAQIITGKVQDALLKKEAALQIRQTYTQISDLMKKDALYFDGILLTIQNDYWFQCRCVLNATKQGQLATEYKHDREQEFVAIEKAIVQDMKLQKFDLDRMREQAENLQLDLKMLLRRDSDLTTCIPKVEESKDLAIIRRDLQKIETILKLLTDTTLVTSFEKIYPSLEMQRSQKKKLNALAKKCERDRDIILNKSNHAEVMRDLLKNTMVETTGEYKKSKLELIGSINKQYERTDTCNRKQLRMCNLTAKIRISLKQLQHLCMPIKIPTPQKEMKQNLFGSLISFVEEIPEPEEEENDGVKIIEEIIPKLQFLMSNVKERLDSSNNAAAYKVYEFLMKQRRPEPELEVINDESFLEGFNIEVSHILTREDIKKQSNEIVAANTQEDDLVFIPIKKKKRKFK</sequence>